<proteinExistence type="predicted"/>
<dbReference type="AlphaFoldDB" id="A0A7X1NYE9"/>
<dbReference type="RefSeq" id="WP_152872370.1">
    <property type="nucleotide sequence ID" value="NZ_WBSL01000014.1"/>
</dbReference>
<gene>
    <name evidence="1" type="ORF">F8S09_15495</name>
</gene>
<dbReference type="Proteomes" id="UP000484842">
    <property type="component" value="Unassembled WGS sequence"/>
</dbReference>
<comment type="caution">
    <text evidence="1">The sequence shown here is derived from an EMBL/GenBank/DDBJ whole genome shotgun (WGS) entry which is preliminary data.</text>
</comment>
<reference evidence="1 2" key="1">
    <citation type="submission" date="2019-10" db="EMBL/GenBank/DDBJ databases">
        <title>Deinococcus sp. isolated from soil.</title>
        <authorList>
            <person name="Li Y."/>
            <person name="Wang J."/>
        </authorList>
    </citation>
    <scope>NUCLEOTIDE SEQUENCE [LARGE SCALE GENOMIC DNA]</scope>
    <source>
        <strain evidence="1 2">SDU3-2</strain>
    </source>
</reference>
<dbReference type="EMBL" id="WBSL01000014">
    <property type="protein sequence ID" value="MPY68060.1"/>
    <property type="molecule type" value="Genomic_DNA"/>
</dbReference>
<organism evidence="1 2">
    <name type="scientific">Deinococcus terrestris</name>
    <dbReference type="NCBI Taxonomy" id="2651870"/>
    <lineage>
        <taxon>Bacteria</taxon>
        <taxon>Thermotogati</taxon>
        <taxon>Deinococcota</taxon>
        <taxon>Deinococci</taxon>
        <taxon>Deinococcales</taxon>
        <taxon>Deinococcaceae</taxon>
        <taxon>Deinococcus</taxon>
    </lineage>
</organism>
<evidence type="ECO:0000313" key="2">
    <source>
        <dbReference type="Proteomes" id="UP000484842"/>
    </source>
</evidence>
<keyword evidence="2" id="KW-1185">Reference proteome</keyword>
<protein>
    <submittedName>
        <fullName evidence="1">Uncharacterized protein</fullName>
    </submittedName>
</protein>
<evidence type="ECO:0000313" key="1">
    <source>
        <dbReference type="EMBL" id="MPY68060.1"/>
    </source>
</evidence>
<name>A0A7X1NYE9_9DEIO</name>
<sequence>MSDAVRVYTTAAFAPLASEIKRFGALLWDEALSLFGEELVTHALRRKVCTVRDTPVGKVLYLLHQGRRLVGVTGSFTPTDAALMDDVCLRQAALKLEEAGFDLDLRSRKQSVIYTDGDRKVLVLARHAGYSFAALRRLYHALIETGEYSEIHLYSYLDPEALGKLARTLYEPVTSKPLDPQRLQLHRLDPPGMEAAATQITD</sequence>
<accession>A0A7X1NYE9</accession>